<dbReference type="SUPFAM" id="SSF50978">
    <property type="entry name" value="WD40 repeat-like"/>
    <property type="match status" value="1"/>
</dbReference>
<dbReference type="AlphaFoldDB" id="A0A427BA02"/>
<evidence type="ECO:0000313" key="2">
    <source>
        <dbReference type="Proteomes" id="UP000287651"/>
    </source>
</evidence>
<dbReference type="EMBL" id="AMZH03000132">
    <property type="protein sequence ID" value="RRT85350.1"/>
    <property type="molecule type" value="Genomic_DNA"/>
</dbReference>
<name>A0A427BA02_ENSVE</name>
<organism evidence="1 2">
    <name type="scientific">Ensete ventricosum</name>
    <name type="common">Abyssinian banana</name>
    <name type="synonym">Musa ensete</name>
    <dbReference type="NCBI Taxonomy" id="4639"/>
    <lineage>
        <taxon>Eukaryota</taxon>
        <taxon>Viridiplantae</taxon>
        <taxon>Streptophyta</taxon>
        <taxon>Embryophyta</taxon>
        <taxon>Tracheophyta</taxon>
        <taxon>Spermatophyta</taxon>
        <taxon>Magnoliopsida</taxon>
        <taxon>Liliopsida</taxon>
        <taxon>Zingiberales</taxon>
        <taxon>Musaceae</taxon>
        <taxon>Ensete</taxon>
    </lineage>
</organism>
<sequence length="135" mass="15082">MHRVTSSNNTSGSTRHRKEKRLTYVLNDVDDKRVVRVWDPRTGSKKMKLKGHTDNIRALLLDSTGRLVLCLSGSSDSMIRCSVLFSLWDLGQQRCVHCYAIHTDSVWALASTPTFTHVYSGGRDLSVSMTAPLSS</sequence>
<proteinExistence type="predicted"/>
<dbReference type="PANTHER" id="PTHR19862:SF14">
    <property type="entry name" value="WD REPEAT-CONTAINING PROTEIN 48"/>
    <property type="match status" value="1"/>
</dbReference>
<reference evidence="1 2" key="1">
    <citation type="journal article" date="2014" name="Agronomy (Basel)">
        <title>A Draft Genome Sequence for Ensete ventricosum, the Drought-Tolerant Tree Against Hunger.</title>
        <authorList>
            <person name="Harrison J."/>
            <person name="Moore K.A."/>
            <person name="Paszkiewicz K."/>
            <person name="Jones T."/>
            <person name="Grant M."/>
            <person name="Ambacheew D."/>
            <person name="Muzemil S."/>
            <person name="Studholme D.J."/>
        </authorList>
    </citation>
    <scope>NUCLEOTIDE SEQUENCE [LARGE SCALE GENOMIC DNA]</scope>
</reference>
<dbReference type="PANTHER" id="PTHR19862">
    <property type="entry name" value="WD REPEAT-CONTAINING PROTEIN 48"/>
    <property type="match status" value="1"/>
</dbReference>
<comment type="caution">
    <text evidence="1">The sequence shown here is derived from an EMBL/GenBank/DDBJ whole genome shotgun (WGS) entry which is preliminary data.</text>
</comment>
<dbReference type="Gene3D" id="2.130.10.10">
    <property type="entry name" value="YVTN repeat-like/Quinoprotein amine dehydrogenase"/>
    <property type="match status" value="1"/>
</dbReference>
<dbReference type="InterPro" id="IPR051246">
    <property type="entry name" value="WDR48"/>
</dbReference>
<protein>
    <submittedName>
        <fullName evidence="1">Uncharacterized protein</fullName>
    </submittedName>
</protein>
<dbReference type="InterPro" id="IPR001680">
    <property type="entry name" value="WD40_rpt"/>
</dbReference>
<dbReference type="InterPro" id="IPR036322">
    <property type="entry name" value="WD40_repeat_dom_sf"/>
</dbReference>
<evidence type="ECO:0000313" key="1">
    <source>
        <dbReference type="EMBL" id="RRT85350.1"/>
    </source>
</evidence>
<accession>A0A427BA02</accession>
<dbReference type="GO" id="GO:0043130">
    <property type="term" value="F:ubiquitin binding"/>
    <property type="evidence" value="ECO:0007669"/>
    <property type="project" value="TreeGrafter"/>
</dbReference>
<gene>
    <name evidence="1" type="ORF">B296_00002882</name>
</gene>
<dbReference type="InterPro" id="IPR015943">
    <property type="entry name" value="WD40/YVTN_repeat-like_dom_sf"/>
</dbReference>
<dbReference type="GO" id="GO:0000724">
    <property type="term" value="P:double-strand break repair via homologous recombination"/>
    <property type="evidence" value="ECO:0007669"/>
    <property type="project" value="TreeGrafter"/>
</dbReference>
<dbReference type="Pfam" id="PF00400">
    <property type="entry name" value="WD40"/>
    <property type="match status" value="2"/>
</dbReference>
<dbReference type="Proteomes" id="UP000287651">
    <property type="component" value="Unassembled WGS sequence"/>
</dbReference>
<dbReference type="SMART" id="SM00320">
    <property type="entry name" value="WD40"/>
    <property type="match status" value="2"/>
</dbReference>